<dbReference type="InterPro" id="IPR023214">
    <property type="entry name" value="HAD_sf"/>
</dbReference>
<reference evidence="3 4" key="1">
    <citation type="submission" date="2014-07" db="EMBL/GenBank/DDBJ databases">
        <title>Genome Sequence of Rhodococcus opacus Strain R7, a Biodegrader of Mono- and Polycyclic Aromatic Hydrocarbons.</title>
        <authorList>
            <person name="Di Gennaro P."/>
            <person name="Zampolli J."/>
            <person name="Presti I."/>
            <person name="Cappelletti M."/>
            <person name="D'Ursi P."/>
            <person name="Orro A."/>
            <person name="Mezzelani A."/>
            <person name="Milanesi L."/>
        </authorList>
    </citation>
    <scope>NUCLEOTIDE SEQUENCE [LARGE SCALE GENOMIC DNA]</scope>
    <source>
        <strain evidence="3 4">R7</strain>
    </source>
</reference>
<dbReference type="AlphaFoldDB" id="A0A076EKA7"/>
<feature type="domain" description="Trehalase-like N-terminal" evidence="2">
    <location>
        <begin position="251"/>
        <end position="461"/>
    </location>
</feature>
<evidence type="ECO:0000259" key="1">
    <source>
        <dbReference type="Pfam" id="PF00723"/>
    </source>
</evidence>
<dbReference type="EMBL" id="CP008947">
    <property type="protein sequence ID" value="AII06605.1"/>
    <property type="molecule type" value="Genomic_DNA"/>
</dbReference>
<dbReference type="Pfam" id="PF00723">
    <property type="entry name" value="Glyco_hydro_15"/>
    <property type="match status" value="1"/>
</dbReference>
<dbReference type="PANTHER" id="PTHR31616">
    <property type="entry name" value="TREHALASE"/>
    <property type="match status" value="1"/>
</dbReference>
<gene>
    <name evidence="3" type="ORF">EP51_19020</name>
</gene>
<dbReference type="NCBIfam" id="TIGR01484">
    <property type="entry name" value="HAD-SF-IIB"/>
    <property type="match status" value="1"/>
</dbReference>
<dbReference type="Pfam" id="PF19291">
    <property type="entry name" value="TREH_N"/>
    <property type="match status" value="1"/>
</dbReference>
<dbReference type="InterPro" id="IPR008928">
    <property type="entry name" value="6-hairpin_glycosidase_sf"/>
</dbReference>
<name>A0A076EKA7_RHOOP</name>
<dbReference type="InterPro" id="IPR045582">
    <property type="entry name" value="Trehalase-like_N"/>
</dbReference>
<proteinExistence type="predicted"/>
<dbReference type="Gene3D" id="3.40.50.1000">
    <property type="entry name" value="HAD superfamily/HAD-like"/>
    <property type="match status" value="1"/>
</dbReference>
<dbReference type="InterPro" id="IPR003337">
    <property type="entry name" value="Trehalose_PPase"/>
</dbReference>
<dbReference type="eggNOG" id="COG1877">
    <property type="taxonomic scope" value="Bacteria"/>
</dbReference>
<dbReference type="GO" id="GO:0004553">
    <property type="term" value="F:hydrolase activity, hydrolyzing O-glycosyl compounds"/>
    <property type="evidence" value="ECO:0007669"/>
    <property type="project" value="TreeGrafter"/>
</dbReference>
<organism evidence="3 4">
    <name type="scientific">Rhodococcus opacus</name>
    <name type="common">Nocardia opaca</name>
    <dbReference type="NCBI Taxonomy" id="37919"/>
    <lineage>
        <taxon>Bacteria</taxon>
        <taxon>Bacillati</taxon>
        <taxon>Actinomycetota</taxon>
        <taxon>Actinomycetes</taxon>
        <taxon>Mycobacteriales</taxon>
        <taxon>Nocardiaceae</taxon>
        <taxon>Rhodococcus</taxon>
    </lineage>
</organism>
<dbReference type="SUPFAM" id="SSF48208">
    <property type="entry name" value="Six-hairpin glycosidases"/>
    <property type="match status" value="1"/>
</dbReference>
<accession>A0A076EKA7</accession>
<dbReference type="InterPro" id="IPR006379">
    <property type="entry name" value="HAD-SF_hydro_IIB"/>
</dbReference>
<dbReference type="NCBIfam" id="TIGR00685">
    <property type="entry name" value="T6PP"/>
    <property type="match status" value="1"/>
</dbReference>
<dbReference type="SUPFAM" id="SSF56784">
    <property type="entry name" value="HAD-like"/>
    <property type="match status" value="1"/>
</dbReference>
<feature type="domain" description="GH15-like" evidence="1">
    <location>
        <begin position="476"/>
        <end position="842"/>
    </location>
</feature>
<evidence type="ECO:0000259" key="2">
    <source>
        <dbReference type="Pfam" id="PF19291"/>
    </source>
</evidence>
<sequence>MSAHDLPIELRRALSRVARTPRLLVASDYDGTMAPIVSDPEKAFPHAESVRALRALASLAGTTAAVISGRALKDLAALSRLPAEVQLVGSHGSEFDIGFIHAIDADAKKLLGEITEELTRIATLHAGTSVEAKPASVALHVRNADAEEGAQALAAVRADAGQRVGVQVTEGKSVIELAVVATDKGHALDLIRHQDGATAAVFVGDDVTDEKAFARLQGPDLGVKVGPGESLAEFRVSTTEDVAAALAFLLDERRTWLSGAHAPPIERLTMLASPRTVALVTPDATLTWLCHPEPDSASVFAHLLGGPEAGHFSVGPHRSALPLSQRYIDSTMTVQTRWASLSVTDYLPHDVRQGRTDLTRVISGQAAAVVTFAPRPEFGQGQVILEAVSEGLRVHGTNEPIVLRSPGVQWNVTSDGNQQTAHAVVDPSGGDVVLELRCGTEEIGPSETPEEERRALAESYWSDWAKSLTLPTLKPDLMKRSALTLRGLVHVDSGAIMAAATTSLPEEIGGVRNWDYRYCWLRDAALTASALVSLGSLSEAEGYLDWVHDVLETLPGPERLHPLYTLHGGGLPPEAVIDSLPGYAGSRPVRIGNAANQQVQLDVFGPIVELIHDLSHAREKQGVEVALNDRDWELVCAMVEAVERRWFEPDHGIWEIRDNPRHHVYSKVMGWVTIDRAVALAEHFGRNIEPGWTPLRDKIADEVREKGWKDEVRSYTAAYDGTDLDAATLFIGLSGLIDPSDEKFAATVTATEAELRSGSTVYRYHHDDGLPGTEGGFHLCAAWLVEAYLLIGQRSQAEALFAQLVDAAGPTGLLSEEYDPVAERSLGNHPQAYSHLGLLRCAQLLA</sequence>
<dbReference type="Pfam" id="PF02358">
    <property type="entry name" value="Trehalose_PPase"/>
    <property type="match status" value="1"/>
</dbReference>
<dbReference type="InterPro" id="IPR011613">
    <property type="entry name" value="GH15-like"/>
</dbReference>
<dbReference type="Gene3D" id="3.30.70.1020">
    <property type="entry name" value="Trehalose-6-phosphate phosphatase related protein, domain 2"/>
    <property type="match status" value="1"/>
</dbReference>
<protein>
    <submittedName>
        <fullName evidence="3">Trehalose phosphatase</fullName>
    </submittedName>
</protein>
<dbReference type="CDD" id="cd01627">
    <property type="entry name" value="HAD_TPP"/>
    <property type="match status" value="1"/>
</dbReference>
<evidence type="ECO:0000313" key="4">
    <source>
        <dbReference type="Proteomes" id="UP000028488"/>
    </source>
</evidence>
<dbReference type="GO" id="GO:0005992">
    <property type="term" value="P:trehalose biosynthetic process"/>
    <property type="evidence" value="ECO:0007669"/>
    <property type="project" value="InterPro"/>
</dbReference>
<dbReference type="InterPro" id="IPR036412">
    <property type="entry name" value="HAD-like_sf"/>
</dbReference>
<dbReference type="InterPro" id="IPR012341">
    <property type="entry name" value="6hp_glycosidase-like_sf"/>
</dbReference>
<dbReference type="Gene3D" id="1.50.10.10">
    <property type="match status" value="1"/>
</dbReference>
<evidence type="ECO:0000313" key="3">
    <source>
        <dbReference type="EMBL" id="AII06605.1"/>
    </source>
</evidence>
<dbReference type="GO" id="GO:0016791">
    <property type="term" value="F:phosphatase activity"/>
    <property type="evidence" value="ECO:0007669"/>
    <property type="project" value="UniProtKB-ARBA"/>
</dbReference>
<dbReference type="eggNOG" id="COG3387">
    <property type="taxonomic scope" value="Bacteria"/>
</dbReference>
<dbReference type="Proteomes" id="UP000028488">
    <property type="component" value="Chromosome"/>
</dbReference>
<dbReference type="PANTHER" id="PTHR31616:SF0">
    <property type="entry name" value="GLUCAN 1,4-ALPHA-GLUCOSIDASE"/>
    <property type="match status" value="1"/>
</dbReference>
<dbReference type="RefSeq" id="WP_037242198.1">
    <property type="nucleotide sequence ID" value="NZ_CP008947.1"/>
</dbReference>